<protein>
    <submittedName>
        <fullName evidence="3">PIN domain-containing protein</fullName>
    </submittedName>
</protein>
<feature type="domain" description="PIN" evidence="1">
    <location>
        <begin position="4"/>
        <end position="104"/>
    </location>
</feature>
<dbReference type="Proteomes" id="UP000288082">
    <property type="component" value="Unassembled WGS sequence"/>
</dbReference>
<dbReference type="AlphaFoldDB" id="A0A430SBA6"/>
<dbReference type="Proteomes" id="UP000288073">
    <property type="component" value="Unassembled WGS sequence"/>
</dbReference>
<evidence type="ECO:0000313" key="6">
    <source>
        <dbReference type="Proteomes" id="UP000288073"/>
    </source>
</evidence>
<dbReference type="SUPFAM" id="SSF88723">
    <property type="entry name" value="PIN domain-like"/>
    <property type="match status" value="1"/>
</dbReference>
<evidence type="ECO:0000313" key="7">
    <source>
        <dbReference type="Proteomes" id="UP000288082"/>
    </source>
</evidence>
<proteinExistence type="predicted"/>
<dbReference type="RefSeq" id="WP_019550410.1">
    <property type="nucleotide sequence ID" value="NZ_PELM01000494.1"/>
</dbReference>
<sequence>MRFWDTSALVPLLVQEKATPWAESLLSQDPEVVVFWLAEAEATSALNRRRREGALSEKGYKQAKERLSRLRDSWHEVLPTEAVKRQAIKFLELYPLRTLDALQLGALWVFSEGNPLGTRLVSLDLRLIQAAEQVGFPVEKPTPFW</sequence>
<dbReference type="CDD" id="cd09874">
    <property type="entry name" value="PIN_MT3492-like"/>
    <property type="match status" value="1"/>
</dbReference>
<evidence type="ECO:0000313" key="5">
    <source>
        <dbReference type="Proteomes" id="UP000288051"/>
    </source>
</evidence>
<dbReference type="Pfam" id="PF01850">
    <property type="entry name" value="PIN"/>
    <property type="match status" value="1"/>
</dbReference>
<dbReference type="InterPro" id="IPR002716">
    <property type="entry name" value="PIN_dom"/>
</dbReference>
<evidence type="ECO:0000313" key="4">
    <source>
        <dbReference type="EMBL" id="RTI13604.1"/>
    </source>
</evidence>
<reference evidence="5 6" key="1">
    <citation type="journal article" date="2019" name="Extremophiles">
        <title>Biogeography of thermophiles and predominance of Thermus scotoductus in domestic water heaters.</title>
        <authorList>
            <person name="Wilpiszeski R.L."/>
            <person name="Zhang Z."/>
            <person name="House C.H."/>
        </authorList>
    </citation>
    <scope>NUCLEOTIDE SEQUENCE [LARGE SCALE GENOMIC DNA]</scope>
    <source>
        <strain evidence="4 6">10_S10</strain>
        <strain evidence="3 5">24_S24</strain>
        <strain evidence="2 7">38_S38</strain>
    </source>
</reference>
<name>A0A430SBA6_THESC</name>
<dbReference type="EMBL" id="PEMN01000395">
    <property type="protein sequence ID" value="RTI13604.1"/>
    <property type="molecule type" value="Genomic_DNA"/>
</dbReference>
<comment type="caution">
    <text evidence="3">The sequence shown here is derived from an EMBL/GenBank/DDBJ whole genome shotgun (WGS) entry which is preliminary data.</text>
</comment>
<accession>A0A430SBA6</accession>
<dbReference type="EMBL" id="PELZ01000406">
    <property type="protein sequence ID" value="RTH33360.1"/>
    <property type="molecule type" value="Genomic_DNA"/>
</dbReference>
<evidence type="ECO:0000313" key="3">
    <source>
        <dbReference type="EMBL" id="RTH33360.1"/>
    </source>
</evidence>
<organism evidence="3 5">
    <name type="scientific">Thermus scotoductus</name>
    <dbReference type="NCBI Taxonomy" id="37636"/>
    <lineage>
        <taxon>Bacteria</taxon>
        <taxon>Thermotogati</taxon>
        <taxon>Deinococcota</taxon>
        <taxon>Deinococci</taxon>
        <taxon>Thermales</taxon>
        <taxon>Thermaceae</taxon>
        <taxon>Thermus</taxon>
    </lineage>
</organism>
<dbReference type="Gene3D" id="3.40.50.1010">
    <property type="entry name" value="5'-nuclease"/>
    <property type="match status" value="1"/>
</dbReference>
<gene>
    <name evidence="4" type="ORF">CSW23_13470</name>
    <name evidence="3" type="ORF">CSW37_10075</name>
    <name evidence="2" type="ORF">CSW50_14670</name>
</gene>
<dbReference type="GeneID" id="93866323"/>
<dbReference type="EMBL" id="PELM01000494">
    <property type="protein sequence ID" value="RTG98768.1"/>
    <property type="molecule type" value="Genomic_DNA"/>
</dbReference>
<evidence type="ECO:0000259" key="1">
    <source>
        <dbReference type="Pfam" id="PF01850"/>
    </source>
</evidence>
<dbReference type="Proteomes" id="UP000288051">
    <property type="component" value="Unassembled WGS sequence"/>
</dbReference>
<evidence type="ECO:0000313" key="2">
    <source>
        <dbReference type="EMBL" id="RTG98768.1"/>
    </source>
</evidence>
<dbReference type="InterPro" id="IPR029060">
    <property type="entry name" value="PIN-like_dom_sf"/>
</dbReference>